<protein>
    <submittedName>
        <fullName evidence="5">Gliding motility-associated protein GldM</fullName>
    </submittedName>
</protein>
<dbReference type="InterPro" id="IPR048405">
    <property type="entry name" value="GldM_Ig-like-1"/>
</dbReference>
<evidence type="ECO:0000259" key="3">
    <source>
        <dbReference type="Pfam" id="PF21601"/>
    </source>
</evidence>
<evidence type="ECO:0000259" key="4">
    <source>
        <dbReference type="Pfam" id="PF21602"/>
    </source>
</evidence>
<dbReference type="InterPro" id="IPR048406">
    <property type="entry name" value="GldM_Ig-like-2"/>
</dbReference>
<dbReference type="Pfam" id="PF12080">
    <property type="entry name" value="GldM_4th"/>
    <property type="match status" value="1"/>
</dbReference>
<dbReference type="Pfam" id="PF21602">
    <property type="entry name" value="GldM_3rd"/>
    <property type="match status" value="1"/>
</dbReference>
<evidence type="ECO:0000259" key="1">
    <source>
        <dbReference type="Pfam" id="PF12080"/>
    </source>
</evidence>
<dbReference type="AlphaFoldDB" id="I4ALX5"/>
<evidence type="ECO:0000313" key="5">
    <source>
        <dbReference type="EMBL" id="AFM04960.1"/>
    </source>
</evidence>
<evidence type="ECO:0000313" key="6">
    <source>
        <dbReference type="Proteomes" id="UP000006054"/>
    </source>
</evidence>
<dbReference type="InterPro" id="IPR022720">
    <property type="entry name" value="Motility-assoc_prot_GldM_N"/>
</dbReference>
<dbReference type="InterPro" id="IPR019859">
    <property type="entry name" value="Motility-assoc_prot_GldM"/>
</dbReference>
<name>I4ALX5_BERLS</name>
<dbReference type="InterPro" id="IPR022719">
    <property type="entry name" value="Motility-assoc_prot_GldM_C"/>
</dbReference>
<dbReference type="HOGENOM" id="CLU_039600_0_0_10"/>
<dbReference type="STRING" id="880071.Fleli_2597"/>
<feature type="domain" description="Gliding motility-associated protein GldM C-terminal" evidence="1">
    <location>
        <begin position="419"/>
        <end position="533"/>
    </location>
</feature>
<dbReference type="KEGG" id="fli:Fleli_2597"/>
<organism evidence="5 6">
    <name type="scientific">Bernardetia litoralis (strain ATCC 23117 / DSM 6794 / NBRC 15988 / NCIMB 1366 / Fx l1 / Sio-4)</name>
    <name type="common">Flexibacter litoralis</name>
    <dbReference type="NCBI Taxonomy" id="880071"/>
    <lineage>
        <taxon>Bacteria</taxon>
        <taxon>Pseudomonadati</taxon>
        <taxon>Bacteroidota</taxon>
        <taxon>Cytophagia</taxon>
        <taxon>Cytophagales</taxon>
        <taxon>Bernardetiaceae</taxon>
        <taxon>Bernardetia</taxon>
    </lineage>
</organism>
<keyword evidence="6" id="KW-1185">Reference proteome</keyword>
<feature type="domain" description="Gliding motility-associated protein GldM first immunoglobulin-like" evidence="3">
    <location>
        <begin position="236"/>
        <end position="336"/>
    </location>
</feature>
<dbReference type="Pfam" id="PF21601">
    <property type="entry name" value="GldM_2nd"/>
    <property type="match status" value="1"/>
</dbReference>
<reference evidence="6" key="1">
    <citation type="submission" date="2012-06" db="EMBL/GenBank/DDBJ databases">
        <title>The complete genome of Flexibacter litoralis DSM 6794.</title>
        <authorList>
            <person name="Lucas S."/>
            <person name="Copeland A."/>
            <person name="Lapidus A."/>
            <person name="Glavina del Rio T."/>
            <person name="Dalin E."/>
            <person name="Tice H."/>
            <person name="Bruce D."/>
            <person name="Goodwin L."/>
            <person name="Pitluck S."/>
            <person name="Peters L."/>
            <person name="Ovchinnikova G."/>
            <person name="Lu M."/>
            <person name="Kyrpides N."/>
            <person name="Mavromatis K."/>
            <person name="Ivanova N."/>
            <person name="Brettin T."/>
            <person name="Detter J.C."/>
            <person name="Han C."/>
            <person name="Larimer F."/>
            <person name="Land M."/>
            <person name="Hauser L."/>
            <person name="Markowitz V."/>
            <person name="Cheng J.-F."/>
            <person name="Hugenholtz P."/>
            <person name="Woyke T."/>
            <person name="Wu D."/>
            <person name="Spring S."/>
            <person name="Lang E."/>
            <person name="Kopitz M."/>
            <person name="Brambilla E."/>
            <person name="Klenk H.-P."/>
            <person name="Eisen J.A."/>
        </authorList>
    </citation>
    <scope>NUCLEOTIDE SEQUENCE [LARGE SCALE GENOMIC DNA]</scope>
    <source>
        <strain evidence="6">ATCC 23117 / DSM 6794 / NBRC 15988 / NCIMB 1366 / Sio-4</strain>
    </source>
</reference>
<accession>I4ALX5</accession>
<evidence type="ECO:0000259" key="2">
    <source>
        <dbReference type="Pfam" id="PF12081"/>
    </source>
</evidence>
<sequence length="534" mass="57392">MAGGGNESPRQRMIGMMYLVLTALLALQVQNEVLEKFYFIDDSLQSAKTIAMSTNDKIIESMKKQVAEKGNDARDKAVLTKADKVKQETVKMIEYIQAIRTKIITAMGDKDPETGAYPKGDKYDEINTIMLGINEDLESGEAAKLQTTMNAYVEGIIKLDDSLANPLKEAGLYPLAPEKKDTPRYQGAKYDRMEWEHINFQSTPMVASLAVLSQLENDVVKVETKAIEYLKTKIGDFVIEFDKVQAMASAESNTVASGTKYTAKMFISATSTSLVPKMSSTKGGVKIDSEGVGTVEFTASGGSPEGTKQTWQGTITIKTASGMDTALTVKQEYTVVSPIIEIESGTVNSLYLKCGNELKVKVPALGVEYNPTFTATGGQAIKGSGASVTLVPNSAKMALSVSSGGNKIGTKNFSVKMIPKPTIKAKGLNLKQGGACPRSITLNAVPDASFLDQLPRDARYRVSGFTVTLARGKRVIGTAKSNGPTANLASIGSKAKPGDRLVIEVKGVQRRNFQNKTENVTISAEAGLITYPIN</sequence>
<dbReference type="NCBIfam" id="TIGR03517">
    <property type="entry name" value="GldM_gliding"/>
    <property type="match status" value="1"/>
</dbReference>
<gene>
    <name evidence="5" type="ordered locus">Fleli_2597</name>
</gene>
<dbReference type="EMBL" id="CP003345">
    <property type="protein sequence ID" value="AFM04960.1"/>
    <property type="molecule type" value="Genomic_DNA"/>
</dbReference>
<feature type="domain" description="Gliding motility-associated protein GldM N-terminal" evidence="2">
    <location>
        <begin position="32"/>
        <end position="231"/>
    </location>
</feature>
<dbReference type="eggNOG" id="ENOG502Z7S0">
    <property type="taxonomic scope" value="Bacteria"/>
</dbReference>
<feature type="domain" description="Gliding motility-associated protein GldM second immunoglobulin-like" evidence="4">
    <location>
        <begin position="340"/>
        <end position="416"/>
    </location>
</feature>
<dbReference type="Pfam" id="PF12081">
    <property type="entry name" value="GldM_1st"/>
    <property type="match status" value="1"/>
</dbReference>
<dbReference type="Proteomes" id="UP000006054">
    <property type="component" value="Chromosome"/>
</dbReference>
<dbReference type="OrthoDB" id="1490890at2"/>
<dbReference type="RefSeq" id="WP_014798397.1">
    <property type="nucleotide sequence ID" value="NC_018018.1"/>
</dbReference>
<proteinExistence type="predicted"/>